<proteinExistence type="predicted"/>
<protein>
    <submittedName>
        <fullName evidence="2">DUF1700 domain-containing protein</fullName>
    </submittedName>
</protein>
<dbReference type="EMBL" id="JBJHZZ010000016">
    <property type="protein sequence ID" value="MFL0248353.1"/>
    <property type="molecule type" value="Genomic_DNA"/>
</dbReference>
<organism evidence="2 3">
    <name type="scientific">Candidatus Clostridium stratigraminis</name>
    <dbReference type="NCBI Taxonomy" id="3381661"/>
    <lineage>
        <taxon>Bacteria</taxon>
        <taxon>Bacillati</taxon>
        <taxon>Bacillota</taxon>
        <taxon>Clostridia</taxon>
        <taxon>Eubacteriales</taxon>
        <taxon>Clostridiaceae</taxon>
        <taxon>Clostridium</taxon>
    </lineage>
</organism>
<keyword evidence="1" id="KW-0472">Membrane</keyword>
<reference evidence="2 3" key="1">
    <citation type="submission" date="2024-11" db="EMBL/GenBank/DDBJ databases">
        <authorList>
            <person name="Heng Y.C."/>
            <person name="Lim A.C.H."/>
            <person name="Lee J.K.Y."/>
            <person name="Kittelmann S."/>
        </authorList>
    </citation>
    <scope>NUCLEOTIDE SEQUENCE [LARGE SCALE GENOMIC DNA]</scope>
    <source>
        <strain evidence="2 3">WILCCON 0185</strain>
    </source>
</reference>
<name>A0ABW8T787_9CLOT</name>
<keyword evidence="3" id="KW-1185">Reference proteome</keyword>
<keyword evidence="1" id="KW-0812">Transmembrane</keyword>
<feature type="transmembrane region" description="Helical" evidence="1">
    <location>
        <begin position="105"/>
        <end position="132"/>
    </location>
</feature>
<gene>
    <name evidence="2" type="ORF">ACJDUG_15475</name>
</gene>
<dbReference type="Proteomes" id="UP001623591">
    <property type="component" value="Unassembled WGS sequence"/>
</dbReference>
<feature type="transmembrane region" description="Helical" evidence="1">
    <location>
        <begin position="202"/>
        <end position="228"/>
    </location>
</feature>
<keyword evidence="1" id="KW-1133">Transmembrane helix</keyword>
<evidence type="ECO:0000256" key="1">
    <source>
        <dbReference type="SAM" id="Phobius"/>
    </source>
</evidence>
<sequence length="241" mass="27144">MNKQRFLDILSKDLERINVDEIDDIIEQYNEHFLRKMADGLSEEEIVSKLGKPEDVAMQYESNTDTTTGKQGNNILLTIGIGFADIWIVSFFAIIFVWDLVLVVLTIAFVSLGICLVVAPGFITGTAVIPYIPYLPGAITGIASIALGVISAVLTINCYMLAVKLGTAWLRWQKNVLSGKRNIPYSVFPLFKNNFKYKLRKVIIVSLAVFGVLFVIGFISMVLCSGRFEFWHAWRWFNYAV</sequence>
<dbReference type="RefSeq" id="WP_406770782.1">
    <property type="nucleotide sequence ID" value="NZ_JBJHZZ010000016.1"/>
</dbReference>
<feature type="transmembrane region" description="Helical" evidence="1">
    <location>
        <begin position="75"/>
        <end position="98"/>
    </location>
</feature>
<evidence type="ECO:0000313" key="2">
    <source>
        <dbReference type="EMBL" id="MFL0248353.1"/>
    </source>
</evidence>
<evidence type="ECO:0000313" key="3">
    <source>
        <dbReference type="Proteomes" id="UP001623591"/>
    </source>
</evidence>
<feature type="transmembrane region" description="Helical" evidence="1">
    <location>
        <begin position="138"/>
        <end position="162"/>
    </location>
</feature>
<dbReference type="Pfam" id="PF22564">
    <property type="entry name" value="HAAS"/>
    <property type="match status" value="1"/>
</dbReference>
<comment type="caution">
    <text evidence="2">The sequence shown here is derived from an EMBL/GenBank/DDBJ whole genome shotgun (WGS) entry which is preliminary data.</text>
</comment>
<accession>A0ABW8T787</accession>